<accession>A0A5B0Q5T9</accession>
<comment type="caution">
    <text evidence="1">The sequence shown here is derived from an EMBL/GenBank/DDBJ whole genome shotgun (WGS) entry which is preliminary data.</text>
</comment>
<name>A0A5B0Q5T9_PUCGR</name>
<sequence>MSLQYSSQAAAANKNWVDTNIAILRRLNCSPTPVTGPWSPSDLLEILLGDDEELLTHPLIRWRDASASVAGAMKVETNRNTV</sequence>
<reference evidence="1 2" key="1">
    <citation type="submission" date="2019-05" db="EMBL/GenBank/DDBJ databases">
        <title>Emergence of the Ug99 lineage of the wheat stem rust pathogen through somatic hybridization.</title>
        <authorList>
            <person name="Li F."/>
            <person name="Upadhyaya N.M."/>
            <person name="Sperschneider J."/>
            <person name="Matny O."/>
            <person name="Nguyen-Phuc H."/>
            <person name="Mago R."/>
            <person name="Raley C."/>
            <person name="Miller M.E."/>
            <person name="Silverstein K.A.T."/>
            <person name="Henningsen E."/>
            <person name="Hirsch C.D."/>
            <person name="Visser B."/>
            <person name="Pretorius Z.A."/>
            <person name="Steffenson B.J."/>
            <person name="Schwessinger B."/>
            <person name="Dodds P.N."/>
            <person name="Figueroa M."/>
        </authorList>
    </citation>
    <scope>NUCLEOTIDE SEQUENCE [LARGE SCALE GENOMIC DNA]</scope>
    <source>
        <strain evidence="1">21-0</strain>
    </source>
</reference>
<dbReference type="Proteomes" id="UP000324748">
    <property type="component" value="Unassembled WGS sequence"/>
</dbReference>
<organism evidence="1 2">
    <name type="scientific">Puccinia graminis f. sp. tritici</name>
    <dbReference type="NCBI Taxonomy" id="56615"/>
    <lineage>
        <taxon>Eukaryota</taxon>
        <taxon>Fungi</taxon>
        <taxon>Dikarya</taxon>
        <taxon>Basidiomycota</taxon>
        <taxon>Pucciniomycotina</taxon>
        <taxon>Pucciniomycetes</taxon>
        <taxon>Pucciniales</taxon>
        <taxon>Pucciniaceae</taxon>
        <taxon>Puccinia</taxon>
    </lineage>
</organism>
<proteinExistence type="predicted"/>
<keyword evidence="2" id="KW-1185">Reference proteome</keyword>
<evidence type="ECO:0000313" key="1">
    <source>
        <dbReference type="EMBL" id="KAA1108439.1"/>
    </source>
</evidence>
<protein>
    <submittedName>
        <fullName evidence="1">Uncharacterized protein</fullName>
    </submittedName>
</protein>
<evidence type="ECO:0000313" key="2">
    <source>
        <dbReference type="Proteomes" id="UP000324748"/>
    </source>
</evidence>
<gene>
    <name evidence="1" type="ORF">PGT21_012875</name>
</gene>
<dbReference type="EMBL" id="VSWC01000028">
    <property type="protein sequence ID" value="KAA1108439.1"/>
    <property type="molecule type" value="Genomic_DNA"/>
</dbReference>
<dbReference type="OrthoDB" id="8883818at2759"/>
<dbReference type="AlphaFoldDB" id="A0A5B0Q5T9"/>